<name>A0A3R5WI14_9FIRM</name>
<dbReference type="GO" id="GO:0016881">
    <property type="term" value="F:acid-amino acid ligase activity"/>
    <property type="evidence" value="ECO:0007669"/>
    <property type="project" value="UniProtKB-UniRule"/>
</dbReference>
<reference evidence="7 8" key="1">
    <citation type="submission" date="2018-08" db="EMBL/GenBank/DDBJ databases">
        <title>A genome reference for cultivated species of the human gut microbiota.</title>
        <authorList>
            <person name="Zou Y."/>
            <person name="Xue W."/>
            <person name="Luo G."/>
        </authorList>
    </citation>
    <scope>NUCLEOTIDE SEQUENCE [LARGE SCALE GENOMIC DNA]</scope>
    <source>
        <strain evidence="7 8">AF22-21</strain>
    </source>
</reference>
<feature type="binding site" evidence="3">
    <location>
        <position position="39"/>
    </location>
    <ligand>
        <name>UDP-N-acetyl-alpha-D-muramoyl-L-alanyl-D-glutamate</name>
        <dbReference type="ChEBI" id="CHEBI:83900"/>
    </ligand>
</feature>
<feature type="modified residue" description="N6-carboxylysine" evidence="3">
    <location>
        <position position="228"/>
    </location>
</feature>
<evidence type="ECO:0000313" key="7">
    <source>
        <dbReference type="EMBL" id="RGS35230.1"/>
    </source>
</evidence>
<keyword evidence="3" id="KW-0963">Cytoplasm</keyword>
<keyword evidence="3 4" id="KW-0131">Cell cycle</keyword>
<dbReference type="GO" id="GO:0000287">
    <property type="term" value="F:magnesium ion binding"/>
    <property type="evidence" value="ECO:0007669"/>
    <property type="project" value="UniProtKB-UniRule"/>
</dbReference>
<dbReference type="UniPathway" id="UPA00219"/>
<comment type="PTM">
    <text evidence="3">Carboxylation is probably crucial for Mg(2+) binding and, consequently, for the gamma-phosphate positioning of ATP.</text>
</comment>
<evidence type="ECO:0000259" key="5">
    <source>
        <dbReference type="Pfam" id="PF02875"/>
    </source>
</evidence>
<keyword evidence="3 4" id="KW-0961">Cell wall biogenesis/degradation</keyword>
<feature type="domain" description="Mur ligase C-terminal" evidence="5">
    <location>
        <begin position="352"/>
        <end position="476"/>
    </location>
</feature>
<evidence type="ECO:0000256" key="1">
    <source>
        <dbReference type="ARBA" id="ARBA00004752"/>
    </source>
</evidence>
<evidence type="ECO:0000256" key="2">
    <source>
        <dbReference type="ARBA" id="ARBA00005898"/>
    </source>
</evidence>
<dbReference type="NCBIfam" id="TIGR01085">
    <property type="entry name" value="murE"/>
    <property type="match status" value="1"/>
</dbReference>
<keyword evidence="3" id="KW-0547">Nucleotide-binding</keyword>
<feature type="binding site" evidence="3">
    <location>
        <position position="186"/>
    </location>
    <ligand>
        <name>UDP-N-acetyl-alpha-D-muramoyl-L-alanyl-D-glutamate</name>
        <dbReference type="ChEBI" id="CHEBI:83900"/>
    </ligand>
</feature>
<dbReference type="RefSeq" id="WP_119203383.1">
    <property type="nucleotide sequence ID" value="NZ_WQPE01000018.1"/>
</dbReference>
<evidence type="ECO:0000256" key="4">
    <source>
        <dbReference type="RuleBase" id="RU004135"/>
    </source>
</evidence>
<dbReference type="Gene3D" id="3.40.1390.10">
    <property type="entry name" value="MurE/MurF, N-terminal domain"/>
    <property type="match status" value="1"/>
</dbReference>
<dbReference type="SUPFAM" id="SSF53244">
    <property type="entry name" value="MurD-like peptide ligases, peptide-binding domain"/>
    <property type="match status" value="1"/>
</dbReference>
<dbReference type="InterPro" id="IPR035911">
    <property type="entry name" value="MurE/MurF_N"/>
</dbReference>
<feature type="binding site" evidence="3">
    <location>
        <begin position="116"/>
        <end position="122"/>
    </location>
    <ligand>
        <name>ATP</name>
        <dbReference type="ChEBI" id="CHEBI:30616"/>
    </ligand>
</feature>
<sequence length="507" mass="58024">MKENLQLTTLLDILDQQKLVTDYSEDCKDISPTHITINSKDVVPGTFFVCKGASFKEEYLKSAISQGAIVYLSQQKYDGVDIPYIIVSDIRKAMALAARWFFGNPGDNLTKVGITGTKGKTTVTFVMKDILDKYTDNRCAAFSTHEIDVGTKVFETTLTTPEPIELQTYFDMAVNEGCTHCIMEVSSQAMKMNRIYGEHYKVGVFTNIDYDHISPTEHASMEDYLGCKVSFLKQCDNVVLYSDTRYFETIYNEVRDKHVVVYGSKESVEKLMSRDDDFFEKDTEFASIHNEDLTDHNSYFELIYGGENRAYNTNLIGDYNVENIVAAIISSLLIGIPNEQIRSSIRDIYVPGRLQVYHWKDRTFMIDYAHNYISMYRLYEMVKKTMKPKSITVVFGCGGERYKKRREDMGRLAEQYADKVVLTMEDPGFESCEDICKEIKQYITKPCYIIVDREEALTRALDEAQPGELVITTGKGIESTQRINGTFVQCHSDAQVIENWLTEHPEK</sequence>
<feature type="binding site" evidence="3">
    <location>
        <begin position="159"/>
        <end position="160"/>
    </location>
    <ligand>
        <name>UDP-N-acetyl-alpha-D-muramoyl-L-alanyl-D-glutamate</name>
        <dbReference type="ChEBI" id="CHEBI:83900"/>
    </ligand>
</feature>
<dbReference type="Gene3D" id="3.40.1190.10">
    <property type="entry name" value="Mur-like, catalytic domain"/>
    <property type="match status" value="1"/>
</dbReference>
<comment type="subcellular location">
    <subcellularLocation>
        <location evidence="3 4">Cytoplasm</location>
    </subcellularLocation>
</comment>
<comment type="pathway">
    <text evidence="1 3 4">Cell wall biogenesis; peptidoglycan biosynthesis.</text>
</comment>
<dbReference type="GO" id="GO:0008360">
    <property type="term" value="P:regulation of cell shape"/>
    <property type="evidence" value="ECO:0007669"/>
    <property type="project" value="UniProtKB-KW"/>
</dbReference>
<evidence type="ECO:0000259" key="6">
    <source>
        <dbReference type="Pfam" id="PF08245"/>
    </source>
</evidence>
<dbReference type="Pfam" id="PF08245">
    <property type="entry name" value="Mur_ligase_M"/>
    <property type="match status" value="1"/>
</dbReference>
<dbReference type="Pfam" id="PF02875">
    <property type="entry name" value="Mur_ligase_C"/>
    <property type="match status" value="1"/>
</dbReference>
<keyword evidence="3 4" id="KW-0132">Cell division</keyword>
<dbReference type="SUPFAM" id="SSF53623">
    <property type="entry name" value="MurD-like peptide ligases, catalytic domain"/>
    <property type="match status" value="1"/>
</dbReference>
<dbReference type="SUPFAM" id="SSF63418">
    <property type="entry name" value="MurE/MurF N-terminal domain"/>
    <property type="match status" value="1"/>
</dbReference>
<keyword evidence="3 4" id="KW-0133">Cell shape</keyword>
<dbReference type="InterPro" id="IPR004101">
    <property type="entry name" value="Mur_ligase_C"/>
</dbReference>
<dbReference type="InterPro" id="IPR005761">
    <property type="entry name" value="UDP-N-AcMur-Glu-dNH2Pim_ligase"/>
</dbReference>
<feature type="binding site" evidence="3">
    <location>
        <position position="194"/>
    </location>
    <ligand>
        <name>UDP-N-acetyl-alpha-D-muramoyl-L-alanyl-D-glutamate</name>
        <dbReference type="ChEBI" id="CHEBI:83900"/>
    </ligand>
</feature>
<dbReference type="InterPro" id="IPR036615">
    <property type="entry name" value="Mur_ligase_C_dom_sf"/>
</dbReference>
<dbReference type="PANTHER" id="PTHR23135">
    <property type="entry name" value="MUR LIGASE FAMILY MEMBER"/>
    <property type="match status" value="1"/>
</dbReference>
<keyword evidence="3" id="KW-0067">ATP-binding</keyword>
<dbReference type="AlphaFoldDB" id="A0A3R5WI14"/>
<comment type="cofactor">
    <cofactor evidence="3">
        <name>Mg(2+)</name>
        <dbReference type="ChEBI" id="CHEBI:18420"/>
    </cofactor>
</comment>
<dbReference type="InterPro" id="IPR036565">
    <property type="entry name" value="Mur-like_cat_sf"/>
</dbReference>
<feature type="domain" description="Mur ligase central" evidence="6">
    <location>
        <begin position="114"/>
        <end position="329"/>
    </location>
</feature>
<dbReference type="GO" id="GO:0005737">
    <property type="term" value="C:cytoplasm"/>
    <property type="evidence" value="ECO:0007669"/>
    <property type="project" value="UniProtKB-SubCell"/>
</dbReference>
<protein>
    <recommendedName>
        <fullName evidence="3">UDP-N-acetylmuramyl-tripeptide synthetase</fullName>
        <ecNumber evidence="3">6.3.2.-</ecNumber>
    </recommendedName>
    <alternativeName>
        <fullName evidence="3">UDP-MurNAc-tripeptide synthetase</fullName>
    </alternativeName>
</protein>
<accession>A0A3R5WI14</accession>
<dbReference type="Gene3D" id="3.90.190.20">
    <property type="entry name" value="Mur ligase, C-terminal domain"/>
    <property type="match status" value="1"/>
</dbReference>
<gene>
    <name evidence="3" type="primary">murE</name>
    <name evidence="7" type="ORF">DWX94_13945</name>
</gene>
<keyword evidence="3 7" id="KW-0436">Ligase</keyword>
<dbReference type="InterPro" id="IPR013221">
    <property type="entry name" value="Mur_ligase_cen"/>
</dbReference>
<evidence type="ECO:0000256" key="3">
    <source>
        <dbReference type="HAMAP-Rule" id="MF_00208"/>
    </source>
</evidence>
<dbReference type="Proteomes" id="UP000283295">
    <property type="component" value="Unassembled WGS sequence"/>
</dbReference>
<dbReference type="GO" id="GO:0005524">
    <property type="term" value="F:ATP binding"/>
    <property type="evidence" value="ECO:0007669"/>
    <property type="project" value="UniProtKB-UniRule"/>
</dbReference>
<dbReference type="HAMAP" id="MF_00208">
    <property type="entry name" value="MurE"/>
    <property type="match status" value="1"/>
</dbReference>
<organism evidence="7 8">
    <name type="scientific">Coprococcus eutactus</name>
    <dbReference type="NCBI Taxonomy" id="33043"/>
    <lineage>
        <taxon>Bacteria</taxon>
        <taxon>Bacillati</taxon>
        <taxon>Bacillota</taxon>
        <taxon>Clostridia</taxon>
        <taxon>Lachnospirales</taxon>
        <taxon>Lachnospiraceae</taxon>
        <taxon>Coprococcus</taxon>
    </lineage>
</organism>
<dbReference type="EMBL" id="QRVK01000070">
    <property type="protein sequence ID" value="RGS35230.1"/>
    <property type="molecule type" value="Genomic_DNA"/>
</dbReference>
<dbReference type="GO" id="GO:0071555">
    <property type="term" value="P:cell wall organization"/>
    <property type="evidence" value="ECO:0007669"/>
    <property type="project" value="UniProtKB-KW"/>
</dbReference>
<comment type="caution">
    <text evidence="3">Lacks conserved residue(s) required for the propagation of feature annotation.</text>
</comment>
<comment type="caution">
    <text evidence="7">The sequence shown here is derived from an EMBL/GenBank/DDBJ whole genome shotgun (WGS) entry which is preliminary data.</text>
</comment>
<dbReference type="EC" id="6.3.2.-" evidence="3"/>
<keyword evidence="3 4" id="KW-0573">Peptidoglycan synthesis</keyword>
<dbReference type="GO" id="GO:0009252">
    <property type="term" value="P:peptidoglycan biosynthetic process"/>
    <property type="evidence" value="ECO:0007669"/>
    <property type="project" value="UniProtKB-UniRule"/>
</dbReference>
<comment type="function">
    <text evidence="3">Catalyzes the addition of an amino acid to the nucleotide precursor UDP-N-acetylmuramoyl-L-alanyl-D-glutamate (UMAG) in the biosynthesis of bacterial cell-wall peptidoglycan.</text>
</comment>
<comment type="similarity">
    <text evidence="2 3">Belongs to the MurCDEF family. MurE subfamily.</text>
</comment>
<dbReference type="PANTHER" id="PTHR23135:SF4">
    <property type="entry name" value="UDP-N-ACETYLMURAMOYL-L-ALANYL-D-GLUTAMATE--2,6-DIAMINOPIMELATE LIGASE MURE HOMOLOG, CHLOROPLASTIC"/>
    <property type="match status" value="1"/>
</dbReference>
<dbReference type="OrthoDB" id="9800958at2"/>
<proteinExistence type="inferred from homology"/>
<dbReference type="GO" id="GO:0051301">
    <property type="term" value="P:cell division"/>
    <property type="evidence" value="ECO:0007669"/>
    <property type="project" value="UniProtKB-KW"/>
</dbReference>
<keyword evidence="3" id="KW-0460">Magnesium</keyword>
<evidence type="ECO:0000313" key="8">
    <source>
        <dbReference type="Proteomes" id="UP000283295"/>
    </source>
</evidence>